<dbReference type="Pfam" id="PF00593">
    <property type="entry name" value="TonB_dep_Rec_b-barrel"/>
    <property type="match status" value="1"/>
</dbReference>
<proteinExistence type="inferred from homology"/>
<dbReference type="Gene3D" id="2.170.130.10">
    <property type="entry name" value="TonB-dependent receptor, plug domain"/>
    <property type="match status" value="1"/>
</dbReference>
<evidence type="ECO:0000256" key="11">
    <source>
        <dbReference type="PROSITE-ProRule" id="PRU01360"/>
    </source>
</evidence>
<dbReference type="InterPro" id="IPR000531">
    <property type="entry name" value="Beta-barrel_TonB"/>
</dbReference>
<keyword evidence="10 11" id="KW-0998">Cell outer membrane</keyword>
<keyword evidence="8 12" id="KW-0798">TonB box</keyword>
<dbReference type="EMBL" id="CP009571">
    <property type="protein sequence ID" value="AIT05589.1"/>
    <property type="molecule type" value="Genomic_DNA"/>
</dbReference>
<protein>
    <submittedName>
        <fullName evidence="15">TonB-dependent receptor</fullName>
    </submittedName>
</protein>
<dbReference type="RefSeq" id="WP_038659474.1">
    <property type="nucleotide sequence ID" value="NZ_CP009571.1"/>
</dbReference>
<evidence type="ECO:0000256" key="6">
    <source>
        <dbReference type="ARBA" id="ARBA00023004"/>
    </source>
</evidence>
<evidence type="ECO:0000256" key="7">
    <source>
        <dbReference type="ARBA" id="ARBA00023065"/>
    </source>
</evidence>
<keyword evidence="9 11" id="KW-0472">Membrane</keyword>
<evidence type="ECO:0000313" key="16">
    <source>
        <dbReference type="Proteomes" id="UP000033200"/>
    </source>
</evidence>
<accession>A0A097EDD1</accession>
<evidence type="ECO:0000259" key="13">
    <source>
        <dbReference type="Pfam" id="PF00593"/>
    </source>
</evidence>
<dbReference type="HOGENOM" id="CLU_008287_15_0_5"/>
<evidence type="ECO:0000256" key="10">
    <source>
        <dbReference type="ARBA" id="ARBA00023237"/>
    </source>
</evidence>
<dbReference type="eggNOG" id="COG1629">
    <property type="taxonomic scope" value="Bacteria"/>
</dbReference>
<evidence type="ECO:0000256" key="4">
    <source>
        <dbReference type="ARBA" id="ARBA00022496"/>
    </source>
</evidence>
<dbReference type="InterPro" id="IPR036942">
    <property type="entry name" value="Beta-barrel_TonB_sf"/>
</dbReference>
<feature type="domain" description="TonB-dependent receptor plug" evidence="14">
    <location>
        <begin position="61"/>
        <end position="169"/>
    </location>
</feature>
<evidence type="ECO:0000256" key="2">
    <source>
        <dbReference type="ARBA" id="ARBA00022448"/>
    </source>
</evidence>
<dbReference type="PANTHER" id="PTHR32552:SF81">
    <property type="entry name" value="TONB-DEPENDENT OUTER MEMBRANE RECEPTOR"/>
    <property type="match status" value="1"/>
</dbReference>
<dbReference type="InterPro" id="IPR012910">
    <property type="entry name" value="Plug_dom"/>
</dbReference>
<evidence type="ECO:0000259" key="14">
    <source>
        <dbReference type="Pfam" id="PF07715"/>
    </source>
</evidence>
<dbReference type="Proteomes" id="UP000033200">
    <property type="component" value="Chromosome"/>
</dbReference>
<keyword evidence="3 11" id="KW-1134">Transmembrane beta strand</keyword>
<sequence>MRKWMFLVAAATSVGGVAPVDAQGLRGVAPLPKQGESERDKPVAENSTDIVVTATRRSQRLSQVPITVNAYGANALSHSGATDIRQASQLSSSLSVSSTGSEANASARLRGVGTMGDNPGLESSVAVFIDGVYRNRTGSGLTDLGEVERIEVLHGPQGTLSGRNASAGVISIYSKYPEFQFGGFGEADYGNYNAVRLVGGLTGPVIKDTLAFRIDGLVNKRDGFYRDTVNATDYNDRNRYFLRGQLFFRPQPDLSLRLIGDYTYRNEKCCGAVYYDTHAKVDPTPNVPGDYAIAPSNGVVTIMKELGGLFPSDGHPYNRQIVQTPGRAYGNVVKDYGGSARIGWTIGGVQLISISAYREYKAGGAADLDYSNLDLVYRSDDGNAYRQFHTFTQETRLSGALFGNRLDWLVGGYFAHETLDNIDNLKFGSQYGAFAACRTLVAINSAPGLRDPSASGCLSRAGRAALTARLGKDIVGGLDRLGTINDVGTVRDVFRQTSDNFAFFTHNIYRLTDTLSLTGGLRYTNEYKRLAADFNNNNVACIEQRTNLRAAMRGDDGTRRRIARALSDLSCAGSATPALNGMRINDSIREGQFTGTAVVSWQPRNSTLLYGSYARGYKAGGFNLTRFGLTRAAYNSSAEAGRQLRFDPETVQAYELGIKYSVPKFSASLAAFRSAFRDFQLNTFSGNAYVVQNAGACSHSLAGADRDEDSTTGACSGKVRAGVITQGIELDAGAYPTPDLTFNLGYTYAHTQYRDDLVGSASGTPLAGTLFLLPGNQMANAPRHVVTGSATWTPALGGQGLTGLFYVDSRMTSDYNTGSDLFLEKAQDGFVLVNARIGIRGRKQRWAVEFWGQNLFNADYQQLAFTPYLQGTGTASHVQMFGAPKYATGDAVTSAYLAEPRTYGVTLRSRF</sequence>
<keyword evidence="5 11" id="KW-0812">Transmembrane</keyword>
<evidence type="ECO:0000256" key="5">
    <source>
        <dbReference type="ARBA" id="ARBA00022692"/>
    </source>
</evidence>
<keyword evidence="16" id="KW-1185">Reference proteome</keyword>
<dbReference type="KEGG" id="stax:MC45_03300"/>
<evidence type="ECO:0000256" key="8">
    <source>
        <dbReference type="ARBA" id="ARBA00023077"/>
    </source>
</evidence>
<keyword evidence="2 11" id="KW-0813">Transport</keyword>
<dbReference type="Pfam" id="PF07715">
    <property type="entry name" value="Plug"/>
    <property type="match status" value="1"/>
</dbReference>
<comment type="subcellular location">
    <subcellularLocation>
        <location evidence="1 11">Cell outer membrane</location>
        <topology evidence="1 11">Multi-pass membrane protein</topology>
    </subcellularLocation>
</comment>
<keyword evidence="4" id="KW-0410">Iron transport</keyword>
<dbReference type="SUPFAM" id="SSF56935">
    <property type="entry name" value="Porins"/>
    <property type="match status" value="1"/>
</dbReference>
<dbReference type="GO" id="GO:0006826">
    <property type="term" value="P:iron ion transport"/>
    <property type="evidence" value="ECO:0007669"/>
    <property type="project" value="UniProtKB-KW"/>
</dbReference>
<dbReference type="PROSITE" id="PS52016">
    <property type="entry name" value="TONB_DEPENDENT_REC_3"/>
    <property type="match status" value="1"/>
</dbReference>
<keyword evidence="15" id="KW-0675">Receptor</keyword>
<dbReference type="STRING" id="1549858.MC45_03300"/>
<evidence type="ECO:0000256" key="1">
    <source>
        <dbReference type="ARBA" id="ARBA00004571"/>
    </source>
</evidence>
<keyword evidence="7" id="KW-0406">Ion transport</keyword>
<dbReference type="AlphaFoldDB" id="A0A097EDD1"/>
<name>A0A097EDD1_9SPHN</name>
<evidence type="ECO:0000256" key="9">
    <source>
        <dbReference type="ARBA" id="ARBA00023136"/>
    </source>
</evidence>
<dbReference type="InterPro" id="IPR037066">
    <property type="entry name" value="Plug_dom_sf"/>
</dbReference>
<evidence type="ECO:0000256" key="3">
    <source>
        <dbReference type="ARBA" id="ARBA00022452"/>
    </source>
</evidence>
<dbReference type="PANTHER" id="PTHR32552">
    <property type="entry name" value="FERRICHROME IRON RECEPTOR-RELATED"/>
    <property type="match status" value="1"/>
</dbReference>
<evidence type="ECO:0000313" key="15">
    <source>
        <dbReference type="EMBL" id="AIT05589.1"/>
    </source>
</evidence>
<keyword evidence="6" id="KW-0408">Iron</keyword>
<gene>
    <name evidence="15" type="ORF">MC45_03300</name>
</gene>
<organism evidence="15 16">
    <name type="scientific">Sphingomonas taxi</name>
    <dbReference type="NCBI Taxonomy" id="1549858"/>
    <lineage>
        <taxon>Bacteria</taxon>
        <taxon>Pseudomonadati</taxon>
        <taxon>Pseudomonadota</taxon>
        <taxon>Alphaproteobacteria</taxon>
        <taxon>Sphingomonadales</taxon>
        <taxon>Sphingomonadaceae</taxon>
        <taxon>Sphingomonas</taxon>
    </lineage>
</organism>
<dbReference type="InterPro" id="IPR039426">
    <property type="entry name" value="TonB-dep_rcpt-like"/>
</dbReference>
<feature type="domain" description="TonB-dependent receptor-like beta-barrel" evidence="13">
    <location>
        <begin position="360"/>
        <end position="855"/>
    </location>
</feature>
<evidence type="ECO:0000256" key="12">
    <source>
        <dbReference type="RuleBase" id="RU003357"/>
    </source>
</evidence>
<comment type="similarity">
    <text evidence="11 12">Belongs to the TonB-dependent receptor family.</text>
</comment>
<reference evidence="15 16" key="1">
    <citation type="submission" date="2014-09" db="EMBL/GenBank/DDBJ databases">
        <title>Using Illumina technology Improving SMRT sequencing Genome Assembly by RASTools.</title>
        <authorList>
            <person name="Zhou Y."/>
            <person name="Ma T."/>
            <person name="Liu T."/>
        </authorList>
    </citation>
    <scope>NUCLEOTIDE SEQUENCE [LARGE SCALE GENOMIC DNA]</scope>
    <source>
        <strain evidence="15 16">ATCC 55669</strain>
    </source>
</reference>
<dbReference type="GO" id="GO:0009279">
    <property type="term" value="C:cell outer membrane"/>
    <property type="evidence" value="ECO:0007669"/>
    <property type="project" value="UniProtKB-SubCell"/>
</dbReference>
<dbReference type="eggNOG" id="COG4771">
    <property type="taxonomic scope" value="Bacteria"/>
</dbReference>
<dbReference type="Gene3D" id="2.40.170.20">
    <property type="entry name" value="TonB-dependent receptor, beta-barrel domain"/>
    <property type="match status" value="1"/>
</dbReference>